<evidence type="ECO:0000313" key="2">
    <source>
        <dbReference type="Proteomes" id="UP000031668"/>
    </source>
</evidence>
<sequence>MTYILPYLRYEPDAFGLLILSVIYIAEAHPFDSPAIESFPRLSRPCALGNSDGVGDLQDCGDPDNVWYFLSLMRPKISLRPALLAAIVSPAEGQTKATLKPDLEDLIGHPSASVESKGCTSPEGQRAIKICIDPCDLI</sequence>
<comment type="caution">
    <text evidence="1">The sequence shown here is derived from an EMBL/GenBank/DDBJ whole genome shotgun (WGS) entry which is preliminary data.</text>
</comment>
<organism evidence="1 2">
    <name type="scientific">Thelohanellus kitauei</name>
    <name type="common">Myxosporean</name>
    <dbReference type="NCBI Taxonomy" id="669202"/>
    <lineage>
        <taxon>Eukaryota</taxon>
        <taxon>Metazoa</taxon>
        <taxon>Cnidaria</taxon>
        <taxon>Myxozoa</taxon>
        <taxon>Myxosporea</taxon>
        <taxon>Bivalvulida</taxon>
        <taxon>Platysporina</taxon>
        <taxon>Myxobolidae</taxon>
        <taxon>Thelohanellus</taxon>
    </lineage>
</organism>
<dbReference type="AlphaFoldDB" id="A0A0C2MN64"/>
<dbReference type="Proteomes" id="UP000031668">
    <property type="component" value="Unassembled WGS sequence"/>
</dbReference>
<gene>
    <name evidence="1" type="ORF">RF11_12397</name>
</gene>
<keyword evidence="2" id="KW-1185">Reference proteome</keyword>
<protein>
    <submittedName>
        <fullName evidence="1">Uncharacterized protein</fullName>
    </submittedName>
</protein>
<evidence type="ECO:0000313" key="1">
    <source>
        <dbReference type="EMBL" id="KII63071.1"/>
    </source>
</evidence>
<dbReference type="EMBL" id="JWZT01004779">
    <property type="protein sequence ID" value="KII63071.1"/>
    <property type="molecule type" value="Genomic_DNA"/>
</dbReference>
<name>A0A0C2MN64_THEKT</name>
<accession>A0A0C2MN64</accession>
<reference evidence="1 2" key="1">
    <citation type="journal article" date="2014" name="Genome Biol. Evol.">
        <title>The genome of the myxosporean Thelohanellus kitauei shows adaptations to nutrient acquisition within its fish host.</title>
        <authorList>
            <person name="Yang Y."/>
            <person name="Xiong J."/>
            <person name="Zhou Z."/>
            <person name="Huo F."/>
            <person name="Miao W."/>
            <person name="Ran C."/>
            <person name="Liu Y."/>
            <person name="Zhang J."/>
            <person name="Feng J."/>
            <person name="Wang M."/>
            <person name="Wang M."/>
            <person name="Wang L."/>
            <person name="Yao B."/>
        </authorList>
    </citation>
    <scope>NUCLEOTIDE SEQUENCE [LARGE SCALE GENOMIC DNA]</scope>
    <source>
        <strain evidence="1">Wuqing</strain>
    </source>
</reference>
<proteinExistence type="predicted"/>